<accession>A0ABY5PJC1</accession>
<keyword evidence="2" id="KW-0378">Hydrolase</keyword>
<reference evidence="5" key="1">
    <citation type="submission" date="2021-11" db="EMBL/GenBank/DDBJ databases">
        <title>Cultivation dependent microbiological survey of springs from the worlds oldest radium mine currently devoted to the extraction of radon-saturated water.</title>
        <authorList>
            <person name="Kapinusova G."/>
            <person name="Smrhova T."/>
            <person name="Strejcek M."/>
            <person name="Suman J."/>
            <person name="Jani K."/>
            <person name="Pajer P."/>
            <person name="Uhlik O."/>
        </authorList>
    </citation>
    <scope>NUCLEOTIDE SEQUENCE [LARGE SCALE GENOMIC DNA]</scope>
    <source>
        <strain evidence="5">J379</strain>
    </source>
</reference>
<dbReference type="InterPro" id="IPR007597">
    <property type="entry name" value="CheC"/>
</dbReference>
<evidence type="ECO:0000313" key="4">
    <source>
        <dbReference type="EMBL" id="UUY04757.1"/>
    </source>
</evidence>
<dbReference type="Proteomes" id="UP001058860">
    <property type="component" value="Chromosome"/>
</dbReference>
<evidence type="ECO:0000256" key="2">
    <source>
        <dbReference type="ARBA" id="ARBA00022801"/>
    </source>
</evidence>
<dbReference type="EMBL" id="CP088295">
    <property type="protein sequence ID" value="UUY04757.1"/>
    <property type="molecule type" value="Genomic_DNA"/>
</dbReference>
<dbReference type="SUPFAM" id="SSF103039">
    <property type="entry name" value="CheC-like"/>
    <property type="match status" value="1"/>
</dbReference>
<dbReference type="Pfam" id="PF04509">
    <property type="entry name" value="CheC"/>
    <property type="match status" value="2"/>
</dbReference>
<keyword evidence="5" id="KW-1185">Reference proteome</keyword>
<proteinExistence type="predicted"/>
<sequence>MAYTEQQLDALGELANIGSGTACTALAQMLGRPVDIKVPSVVALPLGEAIEAVGDPELPRTAVKLDIFGDLDGTVLLVFPLEDAATLCGMLGVEPDSEVGLSALGEIGNILGTSYVNALGQMIGMEVEPHPPVTTTDMLGAIVSTVLLERDEIGDTALMLDSAMFVEGEQCELSFLLVPSADGVADLLSRIGM</sequence>
<name>A0ABY5PJC1_9ACTN</name>
<feature type="domain" description="CheC-like protein" evidence="3">
    <location>
        <begin position="7"/>
        <end position="42"/>
    </location>
</feature>
<dbReference type="PANTHER" id="PTHR43693">
    <property type="entry name" value="PROTEIN PHOSPHATASE CHEZ"/>
    <property type="match status" value="1"/>
</dbReference>
<protein>
    <submittedName>
        <fullName evidence="4">Chemotaxis protein CheC</fullName>
    </submittedName>
</protein>
<dbReference type="PANTHER" id="PTHR43693:SF1">
    <property type="entry name" value="PROTEIN PHOSPHATASE CHEZ"/>
    <property type="match status" value="1"/>
</dbReference>
<organism evidence="4 5">
    <name type="scientific">Svornostia abyssi</name>
    <dbReference type="NCBI Taxonomy" id="2898438"/>
    <lineage>
        <taxon>Bacteria</taxon>
        <taxon>Bacillati</taxon>
        <taxon>Actinomycetota</taxon>
        <taxon>Thermoleophilia</taxon>
        <taxon>Solirubrobacterales</taxon>
        <taxon>Baekduiaceae</taxon>
        <taxon>Svornostia</taxon>
    </lineage>
</organism>
<dbReference type="RefSeq" id="WP_353865235.1">
    <property type="nucleotide sequence ID" value="NZ_CP088295.1"/>
</dbReference>
<dbReference type="CDD" id="cd17909">
    <property type="entry name" value="CheC_ClassI"/>
    <property type="match status" value="1"/>
</dbReference>
<gene>
    <name evidence="4" type="ORF">LRS13_04290</name>
</gene>
<feature type="domain" description="CheC-like protein" evidence="3">
    <location>
        <begin position="100"/>
        <end position="134"/>
    </location>
</feature>
<evidence type="ECO:0000256" key="1">
    <source>
        <dbReference type="ARBA" id="ARBA00022500"/>
    </source>
</evidence>
<dbReference type="Gene3D" id="3.40.1550.10">
    <property type="entry name" value="CheC-like"/>
    <property type="match status" value="1"/>
</dbReference>
<evidence type="ECO:0000259" key="3">
    <source>
        <dbReference type="Pfam" id="PF04509"/>
    </source>
</evidence>
<dbReference type="InterPro" id="IPR028976">
    <property type="entry name" value="CheC-like_sf"/>
</dbReference>
<dbReference type="InterPro" id="IPR050992">
    <property type="entry name" value="CheZ_family_phosphatases"/>
</dbReference>
<evidence type="ECO:0000313" key="5">
    <source>
        <dbReference type="Proteomes" id="UP001058860"/>
    </source>
</evidence>
<keyword evidence="1" id="KW-0145">Chemotaxis</keyword>